<reference evidence="2 3" key="1">
    <citation type="submission" date="2019-04" db="EMBL/GenBank/DDBJ databases">
        <title>Chromosome genome assembly for Takifugu flavidus.</title>
        <authorList>
            <person name="Xiao S."/>
        </authorList>
    </citation>
    <scope>NUCLEOTIDE SEQUENCE [LARGE SCALE GENOMIC DNA]</scope>
    <source>
        <strain evidence="2">HTHZ2018</strain>
        <tissue evidence="2">Muscle</tissue>
    </source>
</reference>
<organism evidence="2 3">
    <name type="scientific">Takifugu flavidus</name>
    <name type="common">sansaifugu</name>
    <dbReference type="NCBI Taxonomy" id="433684"/>
    <lineage>
        <taxon>Eukaryota</taxon>
        <taxon>Metazoa</taxon>
        <taxon>Chordata</taxon>
        <taxon>Craniata</taxon>
        <taxon>Vertebrata</taxon>
        <taxon>Euteleostomi</taxon>
        <taxon>Actinopterygii</taxon>
        <taxon>Neopterygii</taxon>
        <taxon>Teleostei</taxon>
        <taxon>Neoteleostei</taxon>
        <taxon>Acanthomorphata</taxon>
        <taxon>Eupercaria</taxon>
        <taxon>Tetraodontiformes</taxon>
        <taxon>Tetradontoidea</taxon>
        <taxon>Tetraodontidae</taxon>
        <taxon>Takifugu</taxon>
    </lineage>
</organism>
<evidence type="ECO:0000313" key="2">
    <source>
        <dbReference type="EMBL" id="TWW78827.1"/>
    </source>
</evidence>
<keyword evidence="3" id="KW-1185">Reference proteome</keyword>
<dbReference type="EMBL" id="RHFK02000003">
    <property type="protein sequence ID" value="TWW78827.1"/>
    <property type="molecule type" value="Genomic_DNA"/>
</dbReference>
<dbReference type="Proteomes" id="UP000324091">
    <property type="component" value="Chromosome 11"/>
</dbReference>
<feature type="compositionally biased region" description="Basic and acidic residues" evidence="1">
    <location>
        <begin position="128"/>
        <end position="137"/>
    </location>
</feature>
<gene>
    <name evidence="2" type="ORF">D4764_11G0009480</name>
</gene>
<accession>A0A5C6PKD9</accession>
<protein>
    <submittedName>
        <fullName evidence="2">Uncharacterized protein</fullName>
    </submittedName>
</protein>
<dbReference type="AlphaFoldDB" id="A0A5C6PKD9"/>
<evidence type="ECO:0000313" key="3">
    <source>
        <dbReference type="Proteomes" id="UP000324091"/>
    </source>
</evidence>
<comment type="caution">
    <text evidence="2">The sequence shown here is derived from an EMBL/GenBank/DDBJ whole genome shotgun (WGS) entry which is preliminary data.</text>
</comment>
<feature type="compositionally biased region" description="Acidic residues" evidence="1">
    <location>
        <begin position="181"/>
        <end position="191"/>
    </location>
</feature>
<feature type="region of interest" description="Disordered" evidence="1">
    <location>
        <begin position="162"/>
        <end position="191"/>
    </location>
</feature>
<evidence type="ECO:0000256" key="1">
    <source>
        <dbReference type="SAM" id="MobiDB-lite"/>
    </source>
</evidence>
<proteinExistence type="predicted"/>
<feature type="region of interest" description="Disordered" evidence="1">
    <location>
        <begin position="91"/>
        <end position="137"/>
    </location>
</feature>
<name>A0A5C6PKD9_9TELE</name>
<sequence length="191" mass="22345">MKATTFRSKHDAEKLRVRVELRPQDMNQGVNVWKSVVAEQNGPPLTAEEDREEVDMDPVFSRVQSQEPELDWDQVYHKHSEELLQYLTPLGADSKSDAEVRVAYSEPEKDEDDVYHRDNQYSEVQTESEQKIKEDSAVRVYLQPEEDKDDLYHKDVQFLFQSDPKAAAPIDEPSQRKHSEPEEDLDDLYHQ</sequence>